<evidence type="ECO:0000313" key="1">
    <source>
        <dbReference type="EMBL" id="MDN7240453.1"/>
    </source>
</evidence>
<organism evidence="1 2">
    <name type="scientific">Planococcus shixiaomingii</name>
    <dbReference type="NCBI Taxonomy" id="3058393"/>
    <lineage>
        <taxon>Bacteria</taxon>
        <taxon>Bacillati</taxon>
        <taxon>Bacillota</taxon>
        <taxon>Bacilli</taxon>
        <taxon>Bacillales</taxon>
        <taxon>Caryophanaceae</taxon>
        <taxon>Planococcus</taxon>
    </lineage>
</organism>
<comment type="caution">
    <text evidence="1">The sequence shown here is derived from an EMBL/GenBank/DDBJ whole genome shotgun (WGS) entry which is preliminary data.</text>
</comment>
<dbReference type="InterPro" id="IPR052922">
    <property type="entry name" value="Cytidylate_Kinase-2"/>
</dbReference>
<dbReference type="SUPFAM" id="SSF52540">
    <property type="entry name" value="P-loop containing nucleoside triphosphate hydrolases"/>
    <property type="match status" value="1"/>
</dbReference>
<dbReference type="PANTHER" id="PTHR37816">
    <property type="entry name" value="YALI0E33011P"/>
    <property type="match status" value="1"/>
</dbReference>
<name>A0ABT8MXX7_9BACL</name>
<reference evidence="1 2" key="1">
    <citation type="submission" date="2023-06" db="EMBL/GenBank/DDBJ databases">
        <title>Novel species in genus Planococcus.</title>
        <authorList>
            <person name="Ning S."/>
        </authorList>
    </citation>
    <scope>NUCLEOTIDE SEQUENCE [LARGE SCALE GENOMIC DNA]</scope>
    <source>
        <strain evidence="1 2">N028</strain>
    </source>
</reference>
<dbReference type="PANTHER" id="PTHR37816:SF3">
    <property type="entry name" value="MODULATES DNA TOPOLOGY"/>
    <property type="match status" value="1"/>
</dbReference>
<protein>
    <submittedName>
        <fullName evidence="1">DNA topology modulation protein</fullName>
    </submittedName>
</protein>
<proteinExistence type="predicted"/>
<dbReference type="InterPro" id="IPR027417">
    <property type="entry name" value="P-loop_NTPase"/>
</dbReference>
<dbReference type="RefSeq" id="WP_301722410.1">
    <property type="nucleotide sequence ID" value="NZ_JAUJWV010000001.1"/>
</dbReference>
<keyword evidence="2" id="KW-1185">Reference proteome</keyword>
<evidence type="ECO:0000313" key="2">
    <source>
        <dbReference type="Proteomes" id="UP001172055"/>
    </source>
</evidence>
<sequence>MKKIAVIGSGGSGKSTFAKALSKKLKIEVYHLDALLWKPGWEPTSKAEQRHIQQQLTPKEQWIIDGNYNGTLDVRLQAADTVVFLDMPRHLCLIRVFKRRWQFRNKQRPDMALECKEKITTDFLKWVWHYPKAKRPNILQKLDALSTEKNIVILNSPRKAQAFLNELS</sequence>
<dbReference type="Proteomes" id="UP001172055">
    <property type="component" value="Unassembled WGS sequence"/>
</dbReference>
<dbReference type="Gene3D" id="3.40.50.300">
    <property type="entry name" value="P-loop containing nucleotide triphosphate hydrolases"/>
    <property type="match status" value="1"/>
</dbReference>
<accession>A0ABT8MXX7</accession>
<dbReference type="NCBIfam" id="NF005994">
    <property type="entry name" value="PRK08118.1"/>
    <property type="match status" value="1"/>
</dbReference>
<dbReference type="EMBL" id="JAUJWV010000001">
    <property type="protein sequence ID" value="MDN7240453.1"/>
    <property type="molecule type" value="Genomic_DNA"/>
</dbReference>
<gene>
    <name evidence="1" type="ORF">QWY14_01565</name>
</gene>